<organism evidence="6 7">
    <name type="scientific">Wickerhamomyces mucosus</name>
    <dbReference type="NCBI Taxonomy" id="1378264"/>
    <lineage>
        <taxon>Eukaryota</taxon>
        <taxon>Fungi</taxon>
        <taxon>Dikarya</taxon>
        <taxon>Ascomycota</taxon>
        <taxon>Saccharomycotina</taxon>
        <taxon>Saccharomycetes</taxon>
        <taxon>Phaffomycetales</taxon>
        <taxon>Wickerhamomycetaceae</taxon>
        <taxon>Wickerhamomyces</taxon>
    </lineage>
</organism>
<dbReference type="PANTHER" id="PTHR43735">
    <property type="entry name" value="APOPTOSIS-INDUCING FACTOR 1"/>
    <property type="match status" value="1"/>
</dbReference>
<keyword evidence="7" id="KW-1185">Reference proteome</keyword>
<dbReference type="InterPro" id="IPR036188">
    <property type="entry name" value="FAD/NAD-bd_sf"/>
</dbReference>
<evidence type="ECO:0000256" key="3">
    <source>
        <dbReference type="ARBA" id="ARBA00022827"/>
    </source>
</evidence>
<dbReference type="PANTHER" id="PTHR43735:SF3">
    <property type="entry name" value="FERROPTOSIS SUPPRESSOR PROTEIN 1"/>
    <property type="match status" value="1"/>
</dbReference>
<proteinExistence type="inferred from homology"/>
<sequence length="409" mass="46158">MNLKTYRIVFIGGSYGGLRSLKHFINLFQNSPSAQVEIEIYLIDPRAGFINILGIPKAIVDIEFAVKSYLNVENYNINFSSVQSTDQAFIEAMSKSMPKEILPPNLRVNFIHGKVISFKDEYSITFSVINSSEIQTLDFDYAVYSAGRRRTWPFDPQGINQNQYIDEMKSTKNKIERANIITVIGGGALGIEIAGEIKDTYPEKEVKLVHPHPFLPPELYASKNLKSGIKRQIEEVGVNLLLNTRIKEELENGNLKTTDNKIIQSELNFWCNFHKNNIEPLMPYFQDSIELSTGEAKTDETLLLQGYKNIFVIGDIVNLPIIKTAGGAYRHGETVAQSLYNLTITDSMEISKIDIVNWPKGMTIVVGHNRCCSQWNNDGDGKVVENDSVILEMYKDYCNSSAKTFLNIS</sequence>
<dbReference type="EMBL" id="JAEUBF010000905">
    <property type="protein sequence ID" value="KAH3674191.1"/>
    <property type="molecule type" value="Genomic_DNA"/>
</dbReference>
<dbReference type="Gene3D" id="3.50.50.100">
    <property type="match status" value="1"/>
</dbReference>
<evidence type="ECO:0000259" key="5">
    <source>
        <dbReference type="Pfam" id="PF07992"/>
    </source>
</evidence>
<dbReference type="OrthoDB" id="202203at2759"/>
<dbReference type="GO" id="GO:0005737">
    <property type="term" value="C:cytoplasm"/>
    <property type="evidence" value="ECO:0007669"/>
    <property type="project" value="TreeGrafter"/>
</dbReference>
<keyword evidence="2" id="KW-0285">Flavoprotein</keyword>
<dbReference type="SUPFAM" id="SSF51905">
    <property type="entry name" value="FAD/NAD(P)-binding domain"/>
    <property type="match status" value="2"/>
</dbReference>
<dbReference type="GO" id="GO:0050660">
    <property type="term" value="F:flavin adenine dinucleotide binding"/>
    <property type="evidence" value="ECO:0007669"/>
    <property type="project" value="TreeGrafter"/>
</dbReference>
<evidence type="ECO:0000313" key="6">
    <source>
        <dbReference type="EMBL" id="KAH3674191.1"/>
    </source>
</evidence>
<protein>
    <recommendedName>
        <fullName evidence="5">FAD/NAD(P)-binding domain-containing protein</fullName>
    </recommendedName>
</protein>
<keyword evidence="4" id="KW-0560">Oxidoreductase</keyword>
<feature type="domain" description="FAD/NAD(P)-binding" evidence="5">
    <location>
        <begin position="6"/>
        <end position="332"/>
    </location>
</feature>
<evidence type="ECO:0000256" key="2">
    <source>
        <dbReference type="ARBA" id="ARBA00022630"/>
    </source>
</evidence>
<name>A0A9P8TCL0_9ASCO</name>
<reference evidence="6" key="2">
    <citation type="submission" date="2021-01" db="EMBL/GenBank/DDBJ databases">
        <authorList>
            <person name="Schikora-Tamarit M.A."/>
        </authorList>
    </citation>
    <scope>NUCLEOTIDE SEQUENCE</scope>
    <source>
        <strain evidence="6">CBS6341</strain>
    </source>
</reference>
<keyword evidence="3" id="KW-0274">FAD</keyword>
<dbReference type="Pfam" id="PF07992">
    <property type="entry name" value="Pyr_redox_2"/>
    <property type="match status" value="1"/>
</dbReference>
<evidence type="ECO:0000256" key="4">
    <source>
        <dbReference type="ARBA" id="ARBA00023002"/>
    </source>
</evidence>
<dbReference type="InterPro" id="IPR023753">
    <property type="entry name" value="FAD/NAD-binding_dom"/>
</dbReference>
<dbReference type="Proteomes" id="UP000769528">
    <property type="component" value="Unassembled WGS sequence"/>
</dbReference>
<comment type="caution">
    <text evidence="6">The sequence shown here is derived from an EMBL/GenBank/DDBJ whole genome shotgun (WGS) entry which is preliminary data.</text>
</comment>
<accession>A0A9P8TCL0</accession>
<evidence type="ECO:0000313" key="7">
    <source>
        <dbReference type="Proteomes" id="UP000769528"/>
    </source>
</evidence>
<dbReference type="AlphaFoldDB" id="A0A9P8TCL0"/>
<gene>
    <name evidence="6" type="ORF">WICMUC_003433</name>
</gene>
<evidence type="ECO:0000256" key="1">
    <source>
        <dbReference type="ARBA" id="ARBA00006442"/>
    </source>
</evidence>
<comment type="similarity">
    <text evidence="1">Belongs to the FAD-dependent oxidoreductase family.</text>
</comment>
<reference evidence="6" key="1">
    <citation type="journal article" date="2021" name="Open Biol.">
        <title>Shared evolutionary footprints suggest mitochondrial oxidative damage underlies multiple complex I losses in fungi.</title>
        <authorList>
            <person name="Schikora-Tamarit M.A."/>
            <person name="Marcet-Houben M."/>
            <person name="Nosek J."/>
            <person name="Gabaldon T."/>
        </authorList>
    </citation>
    <scope>NUCLEOTIDE SEQUENCE</scope>
    <source>
        <strain evidence="6">CBS6341</strain>
    </source>
</reference>
<dbReference type="GO" id="GO:0004174">
    <property type="term" value="F:electron-transferring-flavoprotein dehydrogenase activity"/>
    <property type="evidence" value="ECO:0007669"/>
    <property type="project" value="TreeGrafter"/>
</dbReference>